<comment type="caution">
    <text evidence="4">The sequence shown here is derived from an EMBL/GenBank/DDBJ whole genome shotgun (WGS) entry which is preliminary data.</text>
</comment>
<dbReference type="Proteomes" id="UP000646523">
    <property type="component" value="Unassembled WGS sequence"/>
</dbReference>
<keyword evidence="2" id="KW-0378">Hydrolase</keyword>
<dbReference type="AlphaFoldDB" id="A0A917YY13"/>
<reference evidence="4" key="1">
    <citation type="journal article" date="2014" name="Int. J. Syst. Evol. Microbiol.">
        <title>Complete genome sequence of Corynebacterium casei LMG S-19264T (=DSM 44701T), isolated from a smear-ripened cheese.</title>
        <authorList>
            <consortium name="US DOE Joint Genome Institute (JGI-PGF)"/>
            <person name="Walter F."/>
            <person name="Albersmeier A."/>
            <person name="Kalinowski J."/>
            <person name="Ruckert C."/>
        </authorList>
    </citation>
    <scope>NUCLEOTIDE SEQUENCE</scope>
    <source>
        <strain evidence="4">CGMCC 4.7368</strain>
    </source>
</reference>
<organism evidence="4 5">
    <name type="scientific">Nonomuraea cavernae</name>
    <dbReference type="NCBI Taxonomy" id="2045107"/>
    <lineage>
        <taxon>Bacteria</taxon>
        <taxon>Bacillati</taxon>
        <taxon>Actinomycetota</taxon>
        <taxon>Actinomycetes</taxon>
        <taxon>Streptosporangiales</taxon>
        <taxon>Streptosporangiaceae</taxon>
        <taxon>Nonomuraea</taxon>
    </lineage>
</organism>
<dbReference type="SUPFAM" id="SSF55811">
    <property type="entry name" value="Nudix"/>
    <property type="match status" value="1"/>
</dbReference>
<dbReference type="InterPro" id="IPR015797">
    <property type="entry name" value="NUDIX_hydrolase-like_dom_sf"/>
</dbReference>
<dbReference type="Pfam" id="PF00293">
    <property type="entry name" value="NUDIX"/>
    <property type="match status" value="1"/>
</dbReference>
<gene>
    <name evidence="4" type="ORF">GCM10012289_25430</name>
</gene>
<dbReference type="PROSITE" id="PS51462">
    <property type="entry name" value="NUDIX"/>
    <property type="match status" value="1"/>
</dbReference>
<accession>A0A917YY13</accession>
<comment type="cofactor">
    <cofactor evidence="1">
        <name>Mg(2+)</name>
        <dbReference type="ChEBI" id="CHEBI:18420"/>
    </cofactor>
</comment>
<dbReference type="Gene3D" id="3.90.79.10">
    <property type="entry name" value="Nucleoside Triphosphate Pyrophosphohydrolase"/>
    <property type="match status" value="1"/>
</dbReference>
<evidence type="ECO:0000256" key="2">
    <source>
        <dbReference type="ARBA" id="ARBA00022801"/>
    </source>
</evidence>
<proteinExistence type="predicted"/>
<evidence type="ECO:0000256" key="1">
    <source>
        <dbReference type="ARBA" id="ARBA00001946"/>
    </source>
</evidence>
<name>A0A917YY13_9ACTN</name>
<keyword evidence="5" id="KW-1185">Reference proteome</keyword>
<feature type="domain" description="Nudix hydrolase" evidence="3">
    <location>
        <begin position="1"/>
        <end position="97"/>
    </location>
</feature>
<evidence type="ECO:0000259" key="3">
    <source>
        <dbReference type="PROSITE" id="PS51462"/>
    </source>
</evidence>
<dbReference type="GO" id="GO:0016787">
    <property type="term" value="F:hydrolase activity"/>
    <property type="evidence" value="ECO:0007669"/>
    <property type="project" value="UniProtKB-KW"/>
</dbReference>
<dbReference type="InterPro" id="IPR020084">
    <property type="entry name" value="NUDIX_hydrolase_CS"/>
</dbReference>
<dbReference type="PANTHER" id="PTHR43046:SF14">
    <property type="entry name" value="MUTT_NUDIX FAMILY PROTEIN"/>
    <property type="match status" value="1"/>
</dbReference>
<sequence length="100" mass="10532">MPGGRVEPQETDRAAVEREILEETGLRVAVGSLAGTVERPGPGGVTYEIRDYHATVTGGALTAGDDAADARWCTSDDLARLPLTDGLVGDLTEWGVLPLR</sequence>
<dbReference type="InterPro" id="IPR000086">
    <property type="entry name" value="NUDIX_hydrolase_dom"/>
</dbReference>
<reference evidence="4" key="2">
    <citation type="submission" date="2020-09" db="EMBL/GenBank/DDBJ databases">
        <authorList>
            <person name="Sun Q."/>
            <person name="Zhou Y."/>
        </authorList>
    </citation>
    <scope>NUCLEOTIDE SEQUENCE</scope>
    <source>
        <strain evidence="4">CGMCC 4.7368</strain>
    </source>
</reference>
<dbReference type="PANTHER" id="PTHR43046">
    <property type="entry name" value="GDP-MANNOSE MANNOSYL HYDROLASE"/>
    <property type="match status" value="1"/>
</dbReference>
<dbReference type="EMBL" id="BMNH01000005">
    <property type="protein sequence ID" value="GGO67890.1"/>
    <property type="molecule type" value="Genomic_DNA"/>
</dbReference>
<evidence type="ECO:0000313" key="4">
    <source>
        <dbReference type="EMBL" id="GGO67890.1"/>
    </source>
</evidence>
<protein>
    <recommendedName>
        <fullName evidence="3">Nudix hydrolase domain-containing protein</fullName>
    </recommendedName>
</protein>
<evidence type="ECO:0000313" key="5">
    <source>
        <dbReference type="Proteomes" id="UP000646523"/>
    </source>
</evidence>
<dbReference type="PROSITE" id="PS00893">
    <property type="entry name" value="NUDIX_BOX"/>
    <property type="match status" value="1"/>
</dbReference>